<dbReference type="Pfam" id="PF20766">
    <property type="entry name" value="DUF447_C"/>
    <property type="match status" value="1"/>
</dbReference>
<dbReference type="EMBL" id="SJPI01000001">
    <property type="protein sequence ID" value="TWT52485.1"/>
    <property type="molecule type" value="Genomic_DNA"/>
</dbReference>
<accession>A0A5C5WQD5</accession>
<dbReference type="InterPro" id="IPR012349">
    <property type="entry name" value="Split_barrel_FMN-bd"/>
</dbReference>
<evidence type="ECO:0000259" key="1">
    <source>
        <dbReference type="Pfam" id="PF04289"/>
    </source>
</evidence>
<dbReference type="RefSeq" id="WP_146512855.1">
    <property type="nucleotide sequence ID" value="NZ_SJPI01000001.1"/>
</dbReference>
<dbReference type="SUPFAM" id="SSF50475">
    <property type="entry name" value="FMN-binding split barrel"/>
    <property type="match status" value="1"/>
</dbReference>
<evidence type="ECO:0000259" key="2">
    <source>
        <dbReference type="Pfam" id="PF20766"/>
    </source>
</evidence>
<feature type="domain" description="DUF447" evidence="2">
    <location>
        <begin position="131"/>
        <end position="182"/>
    </location>
</feature>
<dbReference type="OrthoDB" id="2112021at2"/>
<keyword evidence="4" id="KW-1185">Reference proteome</keyword>
<name>A0A5C5WQD5_9BACT</name>
<evidence type="ECO:0008006" key="5">
    <source>
        <dbReference type="Google" id="ProtNLM"/>
    </source>
</evidence>
<dbReference type="Gene3D" id="2.30.110.10">
    <property type="entry name" value="Electron Transport, Fmn-binding Protein, Chain A"/>
    <property type="match status" value="1"/>
</dbReference>
<dbReference type="AlphaFoldDB" id="A0A5C5WQD5"/>
<reference evidence="3 4" key="1">
    <citation type="submission" date="2019-02" db="EMBL/GenBank/DDBJ databases">
        <title>Deep-cultivation of Planctomycetes and their phenomic and genomic characterization uncovers novel biology.</title>
        <authorList>
            <person name="Wiegand S."/>
            <person name="Jogler M."/>
            <person name="Boedeker C."/>
            <person name="Pinto D."/>
            <person name="Vollmers J."/>
            <person name="Rivas-Marin E."/>
            <person name="Kohn T."/>
            <person name="Peeters S.H."/>
            <person name="Heuer A."/>
            <person name="Rast P."/>
            <person name="Oberbeckmann S."/>
            <person name="Bunk B."/>
            <person name="Jeske O."/>
            <person name="Meyerdierks A."/>
            <person name="Storesund J.E."/>
            <person name="Kallscheuer N."/>
            <person name="Luecker S."/>
            <person name="Lage O.M."/>
            <person name="Pohl T."/>
            <person name="Merkel B.J."/>
            <person name="Hornburger P."/>
            <person name="Mueller R.-W."/>
            <person name="Bruemmer F."/>
            <person name="Labrenz M."/>
            <person name="Spormann A.M."/>
            <person name="Op Den Camp H."/>
            <person name="Overmann J."/>
            <person name="Amann R."/>
            <person name="Jetten M.S.M."/>
            <person name="Mascher T."/>
            <person name="Medema M.H."/>
            <person name="Devos D.P."/>
            <person name="Kaster A.-K."/>
            <person name="Ovreas L."/>
            <person name="Rohde M."/>
            <person name="Galperin M.Y."/>
            <person name="Jogler C."/>
        </authorList>
    </citation>
    <scope>NUCLEOTIDE SEQUENCE [LARGE SCALE GENOMIC DNA]</scope>
    <source>
        <strain evidence="3 4">Pla22</strain>
    </source>
</reference>
<dbReference type="Gene3D" id="1.20.58.290">
    <property type="entry name" value="Hypothetical membrane protein ta0354_69_121"/>
    <property type="match status" value="1"/>
</dbReference>
<protein>
    <recommendedName>
        <fullName evidence="5">DUF447 family protein</fullName>
    </recommendedName>
</protein>
<evidence type="ECO:0000313" key="3">
    <source>
        <dbReference type="EMBL" id="TWT52485.1"/>
    </source>
</evidence>
<comment type="caution">
    <text evidence="3">The sequence shown here is derived from an EMBL/GenBank/DDBJ whole genome shotgun (WGS) entry which is preliminary data.</text>
</comment>
<dbReference type="InterPro" id="IPR049288">
    <property type="entry name" value="DUF447_C"/>
</dbReference>
<evidence type="ECO:0000313" key="4">
    <source>
        <dbReference type="Proteomes" id="UP000316598"/>
    </source>
</evidence>
<gene>
    <name evidence="3" type="ORF">Pla22_01090</name>
</gene>
<dbReference type="Pfam" id="PF04289">
    <property type="entry name" value="DUF447_N"/>
    <property type="match status" value="1"/>
</dbReference>
<organism evidence="3 4">
    <name type="scientific">Rubripirellula amarantea</name>
    <dbReference type="NCBI Taxonomy" id="2527999"/>
    <lineage>
        <taxon>Bacteria</taxon>
        <taxon>Pseudomonadati</taxon>
        <taxon>Planctomycetota</taxon>
        <taxon>Planctomycetia</taxon>
        <taxon>Pirellulales</taxon>
        <taxon>Pirellulaceae</taxon>
        <taxon>Rubripirellula</taxon>
    </lineage>
</organism>
<sequence length="195" mass="21761">MILESIVTSLNNDGVVNVAPMGPTVDEAFTQITLRPFKSSRTYQNLIQQRKAVVHVTDNVMLFAKAAVDALTVEEMQSLVQPLETTGLFRLRDCHRYFVVDIDTIAEDNLRATLKCRIVDSGVVRPFFGFNRAKHAVIEAAILATRTHLIAADELQDQLSRLRPLVDKTAGSDEHAAFEFLVQTINERLAANHCN</sequence>
<dbReference type="InterPro" id="IPR007386">
    <property type="entry name" value="DUF447_N"/>
</dbReference>
<proteinExistence type="predicted"/>
<dbReference type="Proteomes" id="UP000316598">
    <property type="component" value="Unassembled WGS sequence"/>
</dbReference>
<feature type="domain" description="DUF447" evidence="1">
    <location>
        <begin position="4"/>
        <end position="123"/>
    </location>
</feature>